<evidence type="ECO:0000259" key="3">
    <source>
        <dbReference type="Pfam" id="PF07331"/>
    </source>
</evidence>
<proteinExistence type="predicted"/>
<keyword evidence="2" id="KW-0812">Transmembrane</keyword>
<dbReference type="Pfam" id="PF07331">
    <property type="entry name" value="TctB"/>
    <property type="match status" value="1"/>
</dbReference>
<organism evidence="4 5">
    <name type="scientific">Halostreptopolyspora alba</name>
    <dbReference type="NCBI Taxonomy" id="2487137"/>
    <lineage>
        <taxon>Bacteria</taxon>
        <taxon>Bacillati</taxon>
        <taxon>Actinomycetota</taxon>
        <taxon>Actinomycetes</taxon>
        <taxon>Streptosporangiales</taxon>
        <taxon>Nocardiopsidaceae</taxon>
        <taxon>Halostreptopolyspora</taxon>
    </lineage>
</organism>
<keyword evidence="5" id="KW-1185">Reference proteome</keyword>
<dbReference type="OrthoDB" id="8455333at2"/>
<keyword evidence="2" id="KW-1133">Transmembrane helix</keyword>
<dbReference type="AlphaFoldDB" id="A0A3N0EE16"/>
<dbReference type="RefSeq" id="WP_123200268.1">
    <property type="nucleotide sequence ID" value="NZ_RJMB01000004.1"/>
</dbReference>
<gene>
    <name evidence="4" type="ORF">EFW17_05955</name>
</gene>
<feature type="compositionally biased region" description="Polar residues" evidence="1">
    <location>
        <begin position="1"/>
        <end position="11"/>
    </location>
</feature>
<name>A0A3N0EE16_9ACTN</name>
<accession>A0A3N0EE16</accession>
<feature type="transmembrane region" description="Helical" evidence="2">
    <location>
        <begin position="78"/>
        <end position="96"/>
    </location>
</feature>
<evidence type="ECO:0000313" key="4">
    <source>
        <dbReference type="EMBL" id="RNL86074.1"/>
    </source>
</evidence>
<dbReference type="InterPro" id="IPR009936">
    <property type="entry name" value="DUF1468"/>
</dbReference>
<evidence type="ECO:0000313" key="5">
    <source>
        <dbReference type="Proteomes" id="UP000269198"/>
    </source>
</evidence>
<keyword evidence="2" id="KW-0472">Membrane</keyword>
<evidence type="ECO:0000256" key="1">
    <source>
        <dbReference type="SAM" id="MobiDB-lite"/>
    </source>
</evidence>
<comment type="caution">
    <text evidence="4">The sequence shown here is derived from an EMBL/GenBank/DDBJ whole genome shotgun (WGS) entry which is preliminary data.</text>
</comment>
<feature type="transmembrane region" description="Helical" evidence="2">
    <location>
        <begin position="37"/>
        <end position="58"/>
    </location>
</feature>
<feature type="domain" description="DUF1468" evidence="3">
    <location>
        <begin position="45"/>
        <end position="184"/>
    </location>
</feature>
<feature type="transmembrane region" description="Helical" evidence="2">
    <location>
        <begin position="116"/>
        <end position="149"/>
    </location>
</feature>
<feature type="region of interest" description="Disordered" evidence="1">
    <location>
        <begin position="1"/>
        <end position="30"/>
    </location>
</feature>
<dbReference type="Proteomes" id="UP000269198">
    <property type="component" value="Unassembled WGS sequence"/>
</dbReference>
<evidence type="ECO:0000256" key="2">
    <source>
        <dbReference type="SAM" id="Phobius"/>
    </source>
</evidence>
<protein>
    <submittedName>
        <fullName evidence="4">Tripartite tricarboxylate transporter TctB family protein</fullName>
    </submittedName>
</protein>
<reference evidence="4 5" key="1">
    <citation type="submission" date="2018-11" db="EMBL/GenBank/DDBJ databases">
        <title>The genome draft of YIM 96095.</title>
        <authorList>
            <person name="Tang S.-K."/>
            <person name="Chunyu W.-X."/>
            <person name="Feng Y.-Z."/>
        </authorList>
    </citation>
    <scope>NUCLEOTIDE SEQUENCE [LARGE SCALE GENOMIC DNA]</scope>
    <source>
        <strain evidence="4 5">YIM 96095</strain>
    </source>
</reference>
<feature type="transmembrane region" description="Helical" evidence="2">
    <location>
        <begin position="161"/>
        <end position="179"/>
    </location>
</feature>
<sequence>MSQTHSTTPATEQVADAQSRIPEPTASSEELPKRRNLGAVAFYAAVAIIMGIYTVLAFDMEWTTHGGDRMGPGFFPRVIGTCAVVLSLTGLVMSLRSAAAATPPTEGTQSSGKHPFLLIAIGLGLVGFVTVFIPVGAPVTAAVFLLVMYFLIQRRWIARRAVLSVAFPVLLYVLFELWLEAGLPAGITDFL</sequence>
<dbReference type="EMBL" id="RJMB01000004">
    <property type="protein sequence ID" value="RNL86074.1"/>
    <property type="molecule type" value="Genomic_DNA"/>
</dbReference>